<proteinExistence type="predicted"/>
<dbReference type="GeneID" id="90071904"/>
<dbReference type="RefSeq" id="XP_064850925.1">
    <property type="nucleotide sequence ID" value="XM_064994853.1"/>
</dbReference>
<reference evidence="2 3" key="1">
    <citation type="journal article" date="2023" name="Elife">
        <title>Identification of key yeast species and microbe-microbe interactions impacting larval growth of Drosophila in the wild.</title>
        <authorList>
            <person name="Mure A."/>
            <person name="Sugiura Y."/>
            <person name="Maeda R."/>
            <person name="Honda K."/>
            <person name="Sakurai N."/>
            <person name="Takahashi Y."/>
            <person name="Watada M."/>
            <person name="Katoh T."/>
            <person name="Gotoh A."/>
            <person name="Gotoh Y."/>
            <person name="Taniguchi I."/>
            <person name="Nakamura K."/>
            <person name="Hayashi T."/>
            <person name="Katayama T."/>
            <person name="Uemura T."/>
            <person name="Hattori Y."/>
        </authorList>
    </citation>
    <scope>NUCLEOTIDE SEQUENCE [LARGE SCALE GENOMIC DNA]</scope>
    <source>
        <strain evidence="2 3">SC-9</strain>
    </source>
</reference>
<gene>
    <name evidence="2" type="ORF">DASC09_012500</name>
</gene>
<feature type="compositionally biased region" description="Low complexity" evidence="1">
    <location>
        <begin position="38"/>
        <end position="62"/>
    </location>
</feature>
<feature type="compositionally biased region" description="Polar residues" evidence="1">
    <location>
        <begin position="63"/>
        <end position="72"/>
    </location>
</feature>
<evidence type="ECO:0000313" key="2">
    <source>
        <dbReference type="EMBL" id="GMM33925.1"/>
    </source>
</evidence>
<organism evidence="2 3">
    <name type="scientific">Saccharomycopsis crataegensis</name>
    <dbReference type="NCBI Taxonomy" id="43959"/>
    <lineage>
        <taxon>Eukaryota</taxon>
        <taxon>Fungi</taxon>
        <taxon>Dikarya</taxon>
        <taxon>Ascomycota</taxon>
        <taxon>Saccharomycotina</taxon>
        <taxon>Saccharomycetes</taxon>
        <taxon>Saccharomycopsidaceae</taxon>
        <taxon>Saccharomycopsis</taxon>
    </lineage>
</organism>
<feature type="region of interest" description="Disordered" evidence="1">
    <location>
        <begin position="37"/>
        <end position="72"/>
    </location>
</feature>
<accession>A0AAV5QG66</accession>
<keyword evidence="3" id="KW-1185">Reference proteome</keyword>
<protein>
    <submittedName>
        <fullName evidence="2">Uncharacterized protein</fullName>
    </submittedName>
</protein>
<comment type="caution">
    <text evidence="2">The sequence shown here is derived from an EMBL/GenBank/DDBJ whole genome shotgun (WGS) entry which is preliminary data.</text>
</comment>
<sequence length="72" mass="7964">MGFFTSSSKSNCNYKFANFNEKQDYLNRCQMKQQCQYSDSSGSTSGSVSKSRASSTCSSTNSNLTFQLPSRS</sequence>
<dbReference type="AlphaFoldDB" id="A0AAV5QG66"/>
<name>A0AAV5QG66_9ASCO</name>
<evidence type="ECO:0000313" key="3">
    <source>
        <dbReference type="Proteomes" id="UP001360560"/>
    </source>
</evidence>
<dbReference type="Proteomes" id="UP001360560">
    <property type="component" value="Unassembled WGS sequence"/>
</dbReference>
<evidence type="ECO:0000256" key="1">
    <source>
        <dbReference type="SAM" id="MobiDB-lite"/>
    </source>
</evidence>
<dbReference type="EMBL" id="BTFZ01000002">
    <property type="protein sequence ID" value="GMM33925.1"/>
    <property type="molecule type" value="Genomic_DNA"/>
</dbReference>